<dbReference type="RefSeq" id="WP_061863981.1">
    <property type="nucleotide sequence ID" value="NZ_KQ970825.1"/>
</dbReference>
<evidence type="ECO:0000313" key="3">
    <source>
        <dbReference type="Proteomes" id="UP000072578"/>
    </source>
</evidence>
<name>A0A139RBE8_9STRE</name>
<reference evidence="2 3" key="1">
    <citation type="submission" date="2016-01" db="EMBL/GenBank/DDBJ databases">
        <title>Highly variable Streptococcus oralis are common among viridans streptococci isolated from primates.</title>
        <authorList>
            <person name="Denapaite D."/>
            <person name="Rieger M."/>
            <person name="Koendgen S."/>
            <person name="Brueckner R."/>
            <person name="Ochigava I."/>
            <person name="Kappeler P."/>
            <person name="Maetz-Rensing K."/>
            <person name="Leendertz F."/>
            <person name="Hakenbeck R."/>
        </authorList>
    </citation>
    <scope>NUCLEOTIDE SEQUENCE [LARGE SCALE GENOMIC DNA]</scope>
    <source>
        <strain evidence="2 3">DD18</strain>
    </source>
</reference>
<dbReference type="EMBL" id="LQZF01000169">
    <property type="protein sequence ID" value="KXU12024.1"/>
    <property type="molecule type" value="Genomic_DNA"/>
</dbReference>
<evidence type="ECO:0000256" key="1">
    <source>
        <dbReference type="SAM" id="Coils"/>
    </source>
</evidence>
<accession>A0A139RBE8</accession>
<evidence type="ECO:0008006" key="4">
    <source>
        <dbReference type="Google" id="ProtNLM"/>
    </source>
</evidence>
<sequence length="79" mass="9221">MNKKIEQLEAKLEKVRREKEKAQRQKEAADEKIKNYINQEKDFEAQLFVALSEESGLSYQEMKELILPALSSNQGENHV</sequence>
<proteinExistence type="predicted"/>
<dbReference type="PATRIC" id="fig|68892.8.peg.2055"/>
<organism evidence="2 3">
    <name type="scientific">Streptococcus infantis</name>
    <dbReference type="NCBI Taxonomy" id="68892"/>
    <lineage>
        <taxon>Bacteria</taxon>
        <taxon>Bacillati</taxon>
        <taxon>Bacillota</taxon>
        <taxon>Bacilli</taxon>
        <taxon>Lactobacillales</taxon>
        <taxon>Streptococcaceae</taxon>
        <taxon>Streptococcus</taxon>
    </lineage>
</organism>
<dbReference type="Proteomes" id="UP000072578">
    <property type="component" value="Unassembled WGS sequence"/>
</dbReference>
<protein>
    <recommendedName>
        <fullName evidence="4">DUF4315 family protein</fullName>
    </recommendedName>
</protein>
<keyword evidence="1" id="KW-0175">Coiled coil</keyword>
<comment type="caution">
    <text evidence="2">The sequence shown here is derived from an EMBL/GenBank/DDBJ whole genome shotgun (WGS) entry which is preliminary data.</text>
</comment>
<evidence type="ECO:0000313" key="2">
    <source>
        <dbReference type="EMBL" id="KXU12024.1"/>
    </source>
</evidence>
<dbReference type="AlphaFoldDB" id="A0A139RBE8"/>
<gene>
    <name evidence="2" type="ORF">SINDD18_01885</name>
</gene>
<feature type="coiled-coil region" evidence="1">
    <location>
        <begin position="1"/>
        <end position="46"/>
    </location>
</feature>